<comment type="similarity">
    <text evidence="5">Belongs to the SAT4 family.</text>
</comment>
<evidence type="ECO:0000256" key="5">
    <source>
        <dbReference type="ARBA" id="ARBA00038359"/>
    </source>
</evidence>
<feature type="transmembrane region" description="Helical" evidence="7">
    <location>
        <begin position="218"/>
        <end position="236"/>
    </location>
</feature>
<dbReference type="PANTHER" id="PTHR33048">
    <property type="entry name" value="PTH11-LIKE INTEGRAL MEMBRANE PROTEIN (AFU_ORTHOLOGUE AFUA_5G11245)"/>
    <property type="match status" value="1"/>
</dbReference>
<feature type="region of interest" description="Disordered" evidence="6">
    <location>
        <begin position="305"/>
        <end position="375"/>
    </location>
</feature>
<evidence type="ECO:0000313" key="10">
    <source>
        <dbReference type="Proteomes" id="UP000275385"/>
    </source>
</evidence>
<dbReference type="OrthoDB" id="5329176at2759"/>
<comment type="caution">
    <text evidence="9">The sequence shown here is derived from an EMBL/GenBank/DDBJ whole genome shotgun (WGS) entry which is preliminary data.</text>
</comment>
<feature type="domain" description="Rhodopsin" evidence="8">
    <location>
        <begin position="39"/>
        <end position="282"/>
    </location>
</feature>
<feature type="transmembrane region" description="Helical" evidence="7">
    <location>
        <begin position="104"/>
        <end position="130"/>
    </location>
</feature>
<dbReference type="InterPro" id="IPR052337">
    <property type="entry name" value="SAT4-like"/>
</dbReference>
<evidence type="ECO:0000259" key="8">
    <source>
        <dbReference type="Pfam" id="PF20684"/>
    </source>
</evidence>
<comment type="subcellular location">
    <subcellularLocation>
        <location evidence="1">Membrane</location>
        <topology evidence="1">Multi-pass membrane protein</topology>
    </subcellularLocation>
</comment>
<evidence type="ECO:0000256" key="4">
    <source>
        <dbReference type="ARBA" id="ARBA00023136"/>
    </source>
</evidence>
<feature type="compositionally biased region" description="Polar residues" evidence="6">
    <location>
        <begin position="308"/>
        <end position="337"/>
    </location>
</feature>
<dbReference type="PANTHER" id="PTHR33048:SF57">
    <property type="entry name" value="INTEGRAL MEMBRANE PROTEIN-RELATED"/>
    <property type="match status" value="1"/>
</dbReference>
<dbReference type="InterPro" id="IPR049326">
    <property type="entry name" value="Rhodopsin_dom_fungi"/>
</dbReference>
<protein>
    <recommendedName>
        <fullName evidence="8">Rhodopsin domain-containing protein</fullName>
    </recommendedName>
</protein>
<evidence type="ECO:0000256" key="3">
    <source>
        <dbReference type="ARBA" id="ARBA00022989"/>
    </source>
</evidence>
<organism evidence="9 10">
    <name type="scientific">Coniochaeta pulveracea</name>
    <dbReference type="NCBI Taxonomy" id="177199"/>
    <lineage>
        <taxon>Eukaryota</taxon>
        <taxon>Fungi</taxon>
        <taxon>Dikarya</taxon>
        <taxon>Ascomycota</taxon>
        <taxon>Pezizomycotina</taxon>
        <taxon>Sordariomycetes</taxon>
        <taxon>Sordariomycetidae</taxon>
        <taxon>Coniochaetales</taxon>
        <taxon>Coniochaetaceae</taxon>
        <taxon>Coniochaeta</taxon>
    </lineage>
</organism>
<feature type="transmembrane region" description="Helical" evidence="7">
    <location>
        <begin position="20"/>
        <end position="43"/>
    </location>
</feature>
<dbReference type="Proteomes" id="UP000275385">
    <property type="component" value="Unassembled WGS sequence"/>
</dbReference>
<gene>
    <name evidence="9" type="ORF">DL546_007299</name>
</gene>
<feature type="transmembrane region" description="Helical" evidence="7">
    <location>
        <begin position="181"/>
        <end position="206"/>
    </location>
</feature>
<feature type="compositionally biased region" description="Polar residues" evidence="6">
    <location>
        <begin position="365"/>
        <end position="375"/>
    </location>
</feature>
<evidence type="ECO:0000313" key="9">
    <source>
        <dbReference type="EMBL" id="RKU44086.1"/>
    </source>
</evidence>
<dbReference type="Pfam" id="PF20684">
    <property type="entry name" value="Fung_rhodopsin"/>
    <property type="match status" value="1"/>
</dbReference>
<evidence type="ECO:0000256" key="7">
    <source>
        <dbReference type="SAM" id="Phobius"/>
    </source>
</evidence>
<keyword evidence="2 7" id="KW-0812">Transmembrane</keyword>
<keyword evidence="10" id="KW-1185">Reference proteome</keyword>
<keyword evidence="4 7" id="KW-0472">Membrane</keyword>
<name>A0A420Y860_9PEZI</name>
<dbReference type="EMBL" id="QVQW01000035">
    <property type="protein sequence ID" value="RKU44086.1"/>
    <property type="molecule type" value="Genomic_DNA"/>
</dbReference>
<accession>A0A420Y860</accession>
<feature type="transmembrane region" description="Helical" evidence="7">
    <location>
        <begin position="142"/>
        <end position="161"/>
    </location>
</feature>
<evidence type="ECO:0000256" key="2">
    <source>
        <dbReference type="ARBA" id="ARBA00022692"/>
    </source>
</evidence>
<dbReference type="AlphaFoldDB" id="A0A420Y860"/>
<keyword evidence="3 7" id="KW-1133">Transmembrane helix</keyword>
<feature type="compositionally biased region" description="Low complexity" evidence="6">
    <location>
        <begin position="338"/>
        <end position="352"/>
    </location>
</feature>
<feature type="transmembrane region" description="Helical" evidence="7">
    <location>
        <begin position="256"/>
        <end position="280"/>
    </location>
</feature>
<evidence type="ECO:0000256" key="6">
    <source>
        <dbReference type="SAM" id="MobiDB-lite"/>
    </source>
</evidence>
<feature type="transmembrane region" description="Helical" evidence="7">
    <location>
        <begin position="55"/>
        <end position="84"/>
    </location>
</feature>
<proteinExistence type="inferred from homology"/>
<sequence length="375" mass="40346">MSSNSSRSTPPFPIVTSAQRSVLAVAFASALVPVVAVVLRLVARRYTTRSFDAGDVCIIIACILAVALQGVIIAGVFDCGVGYGHILDIVLSYGMDPITLLLKLFIPFQLCWVLSLAASKASVLLLYQSIFPHVAIQWTCRGFNLFIALWVSATILIGALICRPFAMNWDPTIPGGHCGNYVLAYTVTGVINLVTDVVVLVLPLPYLYKLALPRYKKAVLIGVFSVGLLTCIVSAIRIEALWSLNFLDITYASQRVVIVSALEPSVGVTLACIPLLTPLLRRASVRPERLSPVILNNPGRDIEGLAGNSKQPFESLTETSSGCRLQSDGSEQHTGLQSPSRPLSSPLSSRSLGSEERTGGPLFSRSDSSTFLLDR</sequence>
<evidence type="ECO:0000256" key="1">
    <source>
        <dbReference type="ARBA" id="ARBA00004141"/>
    </source>
</evidence>
<reference evidence="9 10" key="1">
    <citation type="submission" date="2018-08" db="EMBL/GenBank/DDBJ databases">
        <title>Draft genome of the lignicolous fungus Coniochaeta pulveracea.</title>
        <authorList>
            <person name="Borstlap C.J."/>
            <person name="De Witt R.N."/>
            <person name="Botha A."/>
            <person name="Volschenk H."/>
        </authorList>
    </citation>
    <scope>NUCLEOTIDE SEQUENCE [LARGE SCALE GENOMIC DNA]</scope>
    <source>
        <strain evidence="9 10">CAB683</strain>
    </source>
</reference>
<dbReference type="GO" id="GO:0016020">
    <property type="term" value="C:membrane"/>
    <property type="evidence" value="ECO:0007669"/>
    <property type="project" value="UniProtKB-SubCell"/>
</dbReference>